<dbReference type="Pfam" id="PF18962">
    <property type="entry name" value="Por_Secre_tail"/>
    <property type="match status" value="1"/>
</dbReference>
<keyword evidence="1" id="KW-0732">Signal</keyword>
<keyword evidence="4" id="KW-1185">Reference proteome</keyword>
<dbReference type="Pfam" id="PF13517">
    <property type="entry name" value="FG-GAP_3"/>
    <property type="match status" value="3"/>
</dbReference>
<name>A0ABP8KER6_9BACT</name>
<proteinExistence type="predicted"/>
<gene>
    <name evidence="3" type="ORF">GCM10023187_24100</name>
</gene>
<evidence type="ECO:0000313" key="4">
    <source>
        <dbReference type="Proteomes" id="UP001500936"/>
    </source>
</evidence>
<protein>
    <recommendedName>
        <fullName evidence="2">Secretion system C-terminal sorting domain-containing protein</fullName>
    </recommendedName>
</protein>
<evidence type="ECO:0000313" key="3">
    <source>
        <dbReference type="EMBL" id="GAA4405581.1"/>
    </source>
</evidence>
<dbReference type="PANTHER" id="PTHR44103:SF1">
    <property type="entry name" value="PROPROTEIN CONVERTASE P"/>
    <property type="match status" value="1"/>
</dbReference>
<comment type="caution">
    <text evidence="3">The sequence shown here is derived from an EMBL/GenBank/DDBJ whole genome shotgun (WGS) entry which is preliminary data.</text>
</comment>
<dbReference type="PANTHER" id="PTHR44103">
    <property type="entry name" value="PROPROTEIN CONVERTASE P"/>
    <property type="match status" value="1"/>
</dbReference>
<dbReference type="NCBIfam" id="TIGR04183">
    <property type="entry name" value="Por_Secre_tail"/>
    <property type="match status" value="1"/>
</dbReference>
<dbReference type="EMBL" id="BAABHB010000004">
    <property type="protein sequence ID" value="GAA4405581.1"/>
    <property type="molecule type" value="Genomic_DNA"/>
</dbReference>
<accession>A0ABP8KER6</accession>
<evidence type="ECO:0000259" key="2">
    <source>
        <dbReference type="Pfam" id="PF18962"/>
    </source>
</evidence>
<sequence length="714" mass="77750">MNGRSLPNAWAGGLNAAQFQTMHLNDDGREDLVVFDRTSNKISTFLADGMSWRYAPEYEAQFPAVLNWMVLIDYDGDGRKDLFTHVPQGVKVLKNVSTSDRVSWQVVADPLLHEGLSSSKLNLYVSATDIPAIVDFDDDGDIDIIAFDITGNYAVYFQNLSKNRPNAANTTPGLDFKRTGQCWGNFVKEYCDDFVFGVDCSVPNGRVAATAKANSRAKVLHAGNAVTILDTDGDGKKDLLFGHVSCTNIARLRNAGTNNEKANFVSFDAKFPAQNAINFNIFPATYVEDFDGDGIKDLVAAPNTYNNEGALMDFRASNWFFKNVGTNEKPNFQLVQKDFLQADMIDLGENAAPALADLDGDGDMDLLVGNGGIRTDKGYRAGIWYFENKGTVGSPAFELVTNDYLKLSETLLLTDIIPSFADMDGNGTLDLVITATSAKGAEIRVIYNKASRGAAAQYILADARLLPVPDRFTPGDLPVFYDVDKDGKPDLLLGKASGNIEYHRNTGTVTSPVFQVQTTEFGGIKINLLARSPSIVIADFDADQKPELLTTTRDGTVKLYRWPDSPTQALTPLAGVEGIPMPGGGLIATAADLDGDQLPDLIMGSLTGGLRYVKNTTEKAVITGVTPVFGISEEDVIHPWAYPNPTERYINIRPPYDGVAEILSTGGQRVRPGQPVKAEEQTTFDLGALPDGIYFIRLTSEGHSTRLQKVVLWK</sequence>
<dbReference type="InterPro" id="IPR013517">
    <property type="entry name" value="FG-GAP"/>
</dbReference>
<dbReference type="InterPro" id="IPR026444">
    <property type="entry name" value="Secre_tail"/>
</dbReference>
<dbReference type="InterPro" id="IPR028994">
    <property type="entry name" value="Integrin_alpha_N"/>
</dbReference>
<dbReference type="Gene3D" id="2.130.10.130">
    <property type="entry name" value="Integrin alpha, N-terminal"/>
    <property type="match status" value="2"/>
</dbReference>
<organism evidence="3 4">
    <name type="scientific">Nibrella viscosa</name>
    <dbReference type="NCBI Taxonomy" id="1084524"/>
    <lineage>
        <taxon>Bacteria</taxon>
        <taxon>Pseudomonadati</taxon>
        <taxon>Bacteroidota</taxon>
        <taxon>Cytophagia</taxon>
        <taxon>Cytophagales</taxon>
        <taxon>Spirosomataceae</taxon>
        <taxon>Nibrella</taxon>
    </lineage>
</organism>
<dbReference type="Proteomes" id="UP001500936">
    <property type="component" value="Unassembled WGS sequence"/>
</dbReference>
<feature type="domain" description="Secretion system C-terminal sorting" evidence="2">
    <location>
        <begin position="642"/>
        <end position="711"/>
    </location>
</feature>
<reference evidence="4" key="1">
    <citation type="journal article" date="2019" name="Int. J. Syst. Evol. Microbiol.">
        <title>The Global Catalogue of Microorganisms (GCM) 10K type strain sequencing project: providing services to taxonomists for standard genome sequencing and annotation.</title>
        <authorList>
            <consortium name="The Broad Institute Genomics Platform"/>
            <consortium name="The Broad Institute Genome Sequencing Center for Infectious Disease"/>
            <person name="Wu L."/>
            <person name="Ma J."/>
        </authorList>
    </citation>
    <scope>NUCLEOTIDE SEQUENCE [LARGE SCALE GENOMIC DNA]</scope>
    <source>
        <strain evidence="4">JCM 17925</strain>
    </source>
</reference>
<dbReference type="SUPFAM" id="SSF69318">
    <property type="entry name" value="Integrin alpha N-terminal domain"/>
    <property type="match status" value="2"/>
</dbReference>
<evidence type="ECO:0000256" key="1">
    <source>
        <dbReference type="ARBA" id="ARBA00022729"/>
    </source>
</evidence>